<dbReference type="CDD" id="cd16406">
    <property type="entry name" value="ParB_N_like"/>
    <property type="match status" value="1"/>
</dbReference>
<name>A0ABX0L943_9NEIS</name>
<gene>
    <name evidence="3" type="ORF">HA052_19885</name>
</gene>
<proteinExistence type="predicted"/>
<comment type="caution">
    <text evidence="3">The sequence shown here is derived from an EMBL/GenBank/DDBJ whole genome shotgun (WGS) entry which is preliminary data.</text>
</comment>
<sequence>MTTKTVEQPKTEIAEAAAKLVANAEFIQVPYGQLVESPLNVRAGAKLANIPELGEEIVLAGGLIQNLAVIQRKGSKKNQLTYEVVAGRRRHAALDWLFENGRISQDFPIAVRLVTEEQALYISLSENRDRENMHVYYQIRAFKLLADKGDSIASIALQFRVTPLTVQRHLKLANMSPKLFELLREDELTLEQMQVLALTEDHALQEKIWFESGSWNRNPSQLRALITQQETKANSNRKAKLVGLEAYRNAGGATREDIFGGPDDVYICDLQLLQQLADAKLQAEVDTLLAAGWKWVEVRPNGFDDEHKFGVHPGTLRELPAEQQQEYERMQARLDEVNADINKLEQEADEDMPEEEYEARWQVLGDECEALESKLNAIDAERKELDRSTCGAVVFVDAQGQIQQRTGLMRGEEIRAAKKEGVTIQNGSGYEVRTPKDKAVHSERLVNKLTADMTIAVQAELIAQPAIALAVLAHRLLCDEFGSHSQTLATKINLHTTKHKLAQDNEEIKATPAYIAREEARAKWKAKFPQGYEKSIDWLLDWKQSELIDLLAFLTAASVDGMAGTEEERTGLDAVAKVTNLDMKKWWQPTASSYFSHVNKQRIQDVVAEVVSPEAALPIGGMKKAEAAEYAEGLLAGKGWLPQVMNIAN</sequence>
<organism evidence="3 4">
    <name type="scientific">Chromobacterium fluminis</name>
    <dbReference type="NCBI Taxonomy" id="3044269"/>
    <lineage>
        <taxon>Bacteria</taxon>
        <taxon>Pseudomonadati</taxon>
        <taxon>Pseudomonadota</taxon>
        <taxon>Betaproteobacteria</taxon>
        <taxon>Neisseriales</taxon>
        <taxon>Chromobacteriaceae</taxon>
        <taxon>Chromobacterium</taxon>
    </lineage>
</organism>
<reference evidence="3 4" key="1">
    <citation type="submission" date="2020-03" db="EMBL/GenBank/DDBJ databases">
        <title>Draft genome sequence of environmentally isolated cultures.</title>
        <authorList>
            <person name="Wilson H.S."/>
            <person name="De Leon M.E."/>
        </authorList>
    </citation>
    <scope>NUCLEOTIDE SEQUENCE [LARGE SCALE GENOMIC DNA]</scope>
    <source>
        <strain evidence="3 4">HSC-31F16</strain>
    </source>
</reference>
<dbReference type="InterPro" id="IPR036086">
    <property type="entry name" value="ParB/Sulfiredoxin_sf"/>
</dbReference>
<dbReference type="PANTHER" id="PTHR33375">
    <property type="entry name" value="CHROMOSOME-PARTITIONING PROTEIN PARB-RELATED"/>
    <property type="match status" value="1"/>
</dbReference>
<keyword evidence="1" id="KW-0175">Coiled coil</keyword>
<evidence type="ECO:0000313" key="4">
    <source>
        <dbReference type="Proteomes" id="UP001515641"/>
    </source>
</evidence>
<evidence type="ECO:0000313" key="3">
    <source>
        <dbReference type="EMBL" id="NHR07456.1"/>
    </source>
</evidence>
<evidence type="ECO:0000256" key="1">
    <source>
        <dbReference type="SAM" id="Coils"/>
    </source>
</evidence>
<evidence type="ECO:0000259" key="2">
    <source>
        <dbReference type="SMART" id="SM00470"/>
    </source>
</evidence>
<dbReference type="InterPro" id="IPR050336">
    <property type="entry name" value="Chromosome_partition/occlusion"/>
</dbReference>
<dbReference type="PANTHER" id="PTHR33375:SF7">
    <property type="entry name" value="CHROMOSOME 2-PARTITIONING PROTEIN PARB-RELATED"/>
    <property type="match status" value="1"/>
</dbReference>
<feature type="domain" description="ParB-like N-terminal" evidence="2">
    <location>
        <begin position="27"/>
        <end position="128"/>
    </location>
</feature>
<dbReference type="SUPFAM" id="SSF109709">
    <property type="entry name" value="KorB DNA-binding domain-like"/>
    <property type="match status" value="1"/>
</dbReference>
<dbReference type="InterPro" id="IPR003115">
    <property type="entry name" value="ParB_N"/>
</dbReference>
<dbReference type="SMART" id="SM00470">
    <property type="entry name" value="ParB"/>
    <property type="match status" value="1"/>
</dbReference>
<accession>A0ABX0L943</accession>
<dbReference type="RefSeq" id="WP_166453263.1">
    <property type="nucleotide sequence ID" value="NZ_JAAOMA010000034.1"/>
</dbReference>
<dbReference type="Pfam" id="PF02195">
    <property type="entry name" value="ParB_N"/>
    <property type="match status" value="1"/>
</dbReference>
<dbReference type="SUPFAM" id="SSF110849">
    <property type="entry name" value="ParB/Sulfiredoxin"/>
    <property type="match status" value="1"/>
</dbReference>
<dbReference type="Proteomes" id="UP001515641">
    <property type="component" value="Unassembled WGS sequence"/>
</dbReference>
<protein>
    <submittedName>
        <fullName evidence="3">ParB N-terminal domain-containing protein</fullName>
    </submittedName>
</protein>
<dbReference type="EMBL" id="JAAOMA010000034">
    <property type="protein sequence ID" value="NHR07456.1"/>
    <property type="molecule type" value="Genomic_DNA"/>
</dbReference>
<feature type="coiled-coil region" evidence="1">
    <location>
        <begin position="327"/>
        <end position="388"/>
    </location>
</feature>
<dbReference type="Gene3D" id="1.10.10.2830">
    <property type="match status" value="1"/>
</dbReference>
<keyword evidence="4" id="KW-1185">Reference proteome</keyword>